<proteinExistence type="predicted"/>
<gene>
    <name evidence="1" type="ORF">UXM345_LOCUS28689</name>
</gene>
<comment type="caution">
    <text evidence="1">The sequence shown here is derived from an EMBL/GenBank/DDBJ whole genome shotgun (WGS) entry which is preliminary data.</text>
</comment>
<evidence type="ECO:0000313" key="2">
    <source>
        <dbReference type="Proteomes" id="UP000663842"/>
    </source>
</evidence>
<reference evidence="1" key="1">
    <citation type="submission" date="2021-02" db="EMBL/GenBank/DDBJ databases">
        <authorList>
            <person name="Nowell W R."/>
        </authorList>
    </citation>
    <scope>NUCLEOTIDE SEQUENCE</scope>
</reference>
<sequence>MKKQDFQFIFSSLQVGMQRINKALLKPTALVEDAADLIKNGSRNLFNNSYNQIMRWAHMKRNVENRIRQLNDKILEKNSWKILKCSRYTILQLHLNDGTFRKRHVLPRFLTISSNIINNWSTERDLSLANAKIFAIEPTILL</sequence>
<accession>A0A820CWH7</accession>
<protein>
    <submittedName>
        <fullName evidence="1">Uncharacterized protein</fullName>
    </submittedName>
</protein>
<evidence type="ECO:0000313" key="1">
    <source>
        <dbReference type="EMBL" id="CAF4213453.1"/>
    </source>
</evidence>
<name>A0A820CWH7_9BILA</name>
<organism evidence="1 2">
    <name type="scientific">Rotaria magnacalcarata</name>
    <dbReference type="NCBI Taxonomy" id="392030"/>
    <lineage>
        <taxon>Eukaryota</taxon>
        <taxon>Metazoa</taxon>
        <taxon>Spiralia</taxon>
        <taxon>Gnathifera</taxon>
        <taxon>Rotifera</taxon>
        <taxon>Eurotatoria</taxon>
        <taxon>Bdelloidea</taxon>
        <taxon>Philodinida</taxon>
        <taxon>Philodinidae</taxon>
        <taxon>Rotaria</taxon>
    </lineage>
</organism>
<dbReference type="AlphaFoldDB" id="A0A820CWH7"/>
<dbReference type="Proteomes" id="UP000663842">
    <property type="component" value="Unassembled WGS sequence"/>
</dbReference>
<dbReference type="EMBL" id="CAJOBF010006703">
    <property type="protein sequence ID" value="CAF4213453.1"/>
    <property type="molecule type" value="Genomic_DNA"/>
</dbReference>